<dbReference type="RefSeq" id="YP_010751168.1">
    <property type="nucleotide sequence ID" value="NC_073366.1"/>
</dbReference>
<reference evidence="2 3" key="1">
    <citation type="submission" date="2019-05" db="EMBL/GenBank/DDBJ databases">
        <authorList>
            <person name="Stoner T.H."/>
            <person name="Aull H.G."/>
            <person name="Divens A.M."/>
            <person name="Zack K."/>
            <person name="Garlena R.A."/>
            <person name="Russell D.A."/>
            <person name="Pope W.H."/>
            <person name="Jacobs-Sera D."/>
            <person name="Hatfull G.F."/>
        </authorList>
    </citation>
    <scope>NUCLEOTIDE SEQUENCE [LARGE SCALE GENOMIC DNA]</scope>
</reference>
<dbReference type="EMBL" id="MK937606">
    <property type="protein sequence ID" value="QDH93125.1"/>
    <property type="molecule type" value="Genomic_DNA"/>
</dbReference>
<dbReference type="KEGG" id="vg:80004831"/>
<evidence type="ECO:0000313" key="3">
    <source>
        <dbReference type="Proteomes" id="UP000315956"/>
    </source>
</evidence>
<organism evidence="2 3">
    <name type="scientific">Microbacterium phage Margaery</name>
    <dbReference type="NCBI Taxonomy" id="2591217"/>
    <lineage>
        <taxon>Viruses</taxon>
        <taxon>Duplodnaviria</taxon>
        <taxon>Heunggongvirae</taxon>
        <taxon>Uroviricota</taxon>
        <taxon>Caudoviricetes</taxon>
        <taxon>Hodgkinviridae</taxon>
        <taxon>Margaeryvirus</taxon>
        <taxon>Margaeryvirus margaery</taxon>
    </lineage>
</organism>
<name>A0A514DHQ0_9CAUD</name>
<dbReference type="GeneID" id="80004831"/>
<proteinExistence type="predicted"/>
<dbReference type="Proteomes" id="UP000315956">
    <property type="component" value="Segment"/>
</dbReference>
<evidence type="ECO:0000256" key="1">
    <source>
        <dbReference type="SAM" id="Phobius"/>
    </source>
</evidence>
<evidence type="ECO:0000313" key="2">
    <source>
        <dbReference type="EMBL" id="QDH93125.1"/>
    </source>
</evidence>
<feature type="transmembrane region" description="Helical" evidence="1">
    <location>
        <begin position="68"/>
        <end position="88"/>
    </location>
</feature>
<keyword evidence="1" id="KW-0472">Membrane</keyword>
<keyword evidence="3" id="KW-1185">Reference proteome</keyword>
<keyword evidence="1" id="KW-1133">Transmembrane helix</keyword>
<protein>
    <submittedName>
        <fullName evidence="2">Uncharacterized protein</fullName>
    </submittedName>
</protein>
<gene>
    <name evidence="2" type="primary">67</name>
    <name evidence="2" type="ORF">PBI_MARGAERY_68</name>
</gene>
<sequence>MNPDQCTEQMDEGLQCSLDAGHDGPHIVEGEIPPSIGRMVGSLMEQAEEEARRARAARIRLERETYRFRLAVIVLALAALADLAGQIARWTTGG</sequence>
<keyword evidence="1" id="KW-0812">Transmembrane</keyword>
<accession>A0A514DHQ0</accession>